<dbReference type="CDD" id="cd04164">
    <property type="entry name" value="trmE"/>
    <property type="match status" value="1"/>
</dbReference>
<dbReference type="GO" id="GO:0046872">
    <property type="term" value="F:metal ion binding"/>
    <property type="evidence" value="ECO:0007669"/>
    <property type="project" value="UniProtKB-KW"/>
</dbReference>
<feature type="binding site" evidence="10">
    <location>
        <position position="258"/>
    </location>
    <ligand>
        <name>K(+)</name>
        <dbReference type="ChEBI" id="CHEBI:29103"/>
    </ligand>
</feature>
<dbReference type="Pfam" id="PF12631">
    <property type="entry name" value="MnmE_helical"/>
    <property type="match status" value="1"/>
</dbReference>
<keyword evidence="6 10" id="KW-0378">Hydrolase</keyword>
<keyword evidence="12" id="KW-0175">Coiled coil</keyword>
<dbReference type="PANTHER" id="PTHR42714">
    <property type="entry name" value="TRNA MODIFICATION GTPASE GTPBP3"/>
    <property type="match status" value="1"/>
</dbReference>
<evidence type="ECO:0000256" key="3">
    <source>
        <dbReference type="ARBA" id="ARBA00022694"/>
    </source>
</evidence>
<comment type="subcellular location">
    <subcellularLocation>
        <location evidence="10">Cytoplasm</location>
    </subcellularLocation>
</comment>
<dbReference type="EC" id="3.6.-.-" evidence="10"/>
<dbReference type="PANTHER" id="PTHR42714:SF2">
    <property type="entry name" value="TRNA MODIFICATION GTPASE GTPBP3, MITOCHONDRIAL"/>
    <property type="match status" value="1"/>
</dbReference>
<dbReference type="InterPro" id="IPR004520">
    <property type="entry name" value="GTPase_MnmE"/>
</dbReference>
<feature type="binding site" evidence="10">
    <location>
        <begin position="253"/>
        <end position="259"/>
    </location>
    <ligand>
        <name>GTP</name>
        <dbReference type="ChEBI" id="CHEBI:37565"/>
    </ligand>
</feature>
<dbReference type="NCBIfam" id="NF003661">
    <property type="entry name" value="PRK05291.1-3"/>
    <property type="match status" value="1"/>
</dbReference>
<dbReference type="AlphaFoldDB" id="A0A7G1HWH3"/>
<sequence length="467" mass="52054">MMITNDTICAVSTAPGVGGIAVIRVSGKEAIPITNDIFVGIKKNMSLFSQKAYTLAYGSILDEENRLIDEVIVALFRAPHSFTGEDVVEISCHGSLYIQQQIIALLIRKGCRSALPGEFTQRAFANGKMDLSQAEAVADLIASTSAATHRLAMNQMRGGFSRELTLLRTRLLNFVSLVELELDFSEEEVEFANREQLKDLSTQIEQEIRRLSESFRVGNAIKNGIPTAIIGETNAGKSTLLNRFLHEDRALVSDIHGTTRDVIEDTINLQGITFRFIDTAGIRDTQDKIESMGIERTFRKLEQASIVLWVIDVTQEIGKIKRLSERILPLCEKKKLILVFNKIDNISGSVEEEKERFALTLPGVEYIFISAKENKCIVQLEELLVRAAQLPETGENDIIVTNARHYEALTRALSAIERVRHGLDTDISGDFLSQDIRECMHYLGEITGQISTDDILGNIFSKFCIGK</sequence>
<dbReference type="InterPro" id="IPR018948">
    <property type="entry name" value="GTP-bd_TrmE_N"/>
</dbReference>
<evidence type="ECO:0000313" key="15">
    <source>
        <dbReference type="Proteomes" id="UP000594042"/>
    </source>
</evidence>
<evidence type="ECO:0000256" key="8">
    <source>
        <dbReference type="ARBA" id="ARBA00022958"/>
    </source>
</evidence>
<evidence type="ECO:0000256" key="12">
    <source>
        <dbReference type="SAM" id="Coils"/>
    </source>
</evidence>
<keyword evidence="8 10" id="KW-0630">Potassium</keyword>
<name>A0A7G1HWH3_9BACT</name>
<feature type="binding site" evidence="10">
    <location>
        <position position="253"/>
    </location>
    <ligand>
        <name>K(+)</name>
        <dbReference type="ChEBI" id="CHEBI:29103"/>
    </ligand>
</feature>
<proteinExistence type="inferred from homology"/>
<comment type="similarity">
    <text evidence="1 10 11">Belongs to the TRAFAC class TrmE-Era-EngA-EngB-Septin-like GTPase superfamily. TrmE GTPase family.</text>
</comment>
<evidence type="ECO:0000313" key="14">
    <source>
        <dbReference type="EMBL" id="BCI62528.1"/>
    </source>
</evidence>
<comment type="function">
    <text evidence="10">Exhibits a very high intrinsic GTPase hydrolysis rate. Involved in the addition of a carboxymethylaminomethyl (cmnm) group at the wobble position (U34) of certain tRNAs, forming tRNA-cmnm(5)s(2)U34.</text>
</comment>
<keyword evidence="2 10" id="KW-0963">Cytoplasm</keyword>
<dbReference type="Gene3D" id="3.40.50.300">
    <property type="entry name" value="P-loop containing nucleotide triphosphate hydrolases"/>
    <property type="match status" value="1"/>
</dbReference>
<evidence type="ECO:0000256" key="10">
    <source>
        <dbReference type="HAMAP-Rule" id="MF_00379"/>
    </source>
</evidence>
<feature type="coiled-coil region" evidence="12">
    <location>
        <begin position="175"/>
        <end position="214"/>
    </location>
</feature>
<protein>
    <recommendedName>
        <fullName evidence="10">tRNA modification GTPase MnmE</fullName>
        <ecNumber evidence="10">3.6.-.-</ecNumber>
    </recommendedName>
</protein>
<feature type="binding site" evidence="10">
    <location>
        <begin position="234"/>
        <end position="239"/>
    </location>
    <ligand>
        <name>GTP</name>
        <dbReference type="ChEBI" id="CHEBI:37565"/>
    </ligand>
</feature>
<dbReference type="FunFam" id="3.30.1360.120:FF:000003">
    <property type="entry name" value="tRNA modification GTPase MnmE"/>
    <property type="match status" value="1"/>
</dbReference>
<keyword evidence="3 10" id="KW-0819">tRNA processing</keyword>
<feature type="binding site" evidence="10">
    <location>
        <position position="89"/>
    </location>
    <ligand>
        <name>(6S)-5-formyl-5,6,7,8-tetrahydrofolate</name>
        <dbReference type="ChEBI" id="CHEBI:57457"/>
    </ligand>
</feature>
<dbReference type="GO" id="GO:0002098">
    <property type="term" value="P:tRNA wobble uridine modification"/>
    <property type="evidence" value="ECO:0007669"/>
    <property type="project" value="TreeGrafter"/>
</dbReference>
<dbReference type="InterPro" id="IPR027368">
    <property type="entry name" value="MnmE_dom2"/>
</dbReference>
<keyword evidence="7 10" id="KW-0460">Magnesium</keyword>
<accession>A0A7G1HWH3</accession>
<evidence type="ECO:0000256" key="7">
    <source>
        <dbReference type="ARBA" id="ARBA00022842"/>
    </source>
</evidence>
<dbReference type="Pfam" id="PF10396">
    <property type="entry name" value="TrmE_N"/>
    <property type="match status" value="1"/>
</dbReference>
<dbReference type="GO" id="GO:0042802">
    <property type="term" value="F:identical protein binding"/>
    <property type="evidence" value="ECO:0007669"/>
    <property type="project" value="UniProtKB-ARBA"/>
</dbReference>
<feature type="binding site" evidence="10">
    <location>
        <position position="467"/>
    </location>
    <ligand>
        <name>(6S)-5-formyl-5,6,7,8-tetrahydrofolate</name>
        <dbReference type="ChEBI" id="CHEBI:57457"/>
    </ligand>
</feature>
<dbReference type="Gene3D" id="3.30.1360.120">
    <property type="entry name" value="Probable tRNA modification gtpase trme, domain 1"/>
    <property type="match status" value="1"/>
</dbReference>
<feature type="binding site" evidence="10">
    <location>
        <position position="128"/>
    </location>
    <ligand>
        <name>(6S)-5-formyl-5,6,7,8-tetrahydrofolate</name>
        <dbReference type="ChEBI" id="CHEBI:57457"/>
    </ligand>
</feature>
<feature type="binding site" evidence="10">
    <location>
        <position position="259"/>
    </location>
    <ligand>
        <name>Mg(2+)</name>
        <dbReference type="ChEBI" id="CHEBI:18420"/>
    </ligand>
</feature>
<dbReference type="FunFam" id="3.40.50.300:FF:001376">
    <property type="entry name" value="tRNA modification GTPase MnmE"/>
    <property type="match status" value="1"/>
</dbReference>
<evidence type="ECO:0000259" key="13">
    <source>
        <dbReference type="PROSITE" id="PS51709"/>
    </source>
</evidence>
<keyword evidence="4 10" id="KW-0479">Metal-binding</keyword>
<gene>
    <name evidence="10 14" type="primary">mnmE</name>
    <name evidence="10" type="synonym">trmE</name>
    <name evidence="14" type="ORF">Cop2CBH44_08810</name>
</gene>
<dbReference type="GO" id="GO:0030488">
    <property type="term" value="P:tRNA methylation"/>
    <property type="evidence" value="ECO:0007669"/>
    <property type="project" value="TreeGrafter"/>
</dbReference>
<dbReference type="HAMAP" id="MF_00379">
    <property type="entry name" value="GTPase_MnmE"/>
    <property type="match status" value="1"/>
</dbReference>
<comment type="subunit">
    <text evidence="10">Homodimer. Heterotetramer of two MnmE and two MnmG subunits.</text>
</comment>
<dbReference type="KEGG" id="copr:Cop2CBH44_08810"/>
<dbReference type="GO" id="GO:0003924">
    <property type="term" value="F:GTPase activity"/>
    <property type="evidence" value="ECO:0007669"/>
    <property type="project" value="UniProtKB-UniRule"/>
</dbReference>
<dbReference type="Proteomes" id="UP000594042">
    <property type="component" value="Chromosome"/>
</dbReference>
<evidence type="ECO:0000256" key="5">
    <source>
        <dbReference type="ARBA" id="ARBA00022741"/>
    </source>
</evidence>
<organism evidence="14 15">
    <name type="scientific">Coprobacter secundus subsp. similis</name>
    <dbReference type="NCBI Taxonomy" id="2751153"/>
    <lineage>
        <taxon>Bacteria</taxon>
        <taxon>Pseudomonadati</taxon>
        <taxon>Bacteroidota</taxon>
        <taxon>Bacteroidia</taxon>
        <taxon>Bacteroidales</taxon>
        <taxon>Barnesiellaceae</taxon>
        <taxon>Coprobacter</taxon>
    </lineage>
</organism>
<feature type="binding site" evidence="10">
    <location>
        <position position="238"/>
    </location>
    <ligand>
        <name>Mg(2+)</name>
        <dbReference type="ChEBI" id="CHEBI:18420"/>
    </ligand>
</feature>
<dbReference type="InterPro" id="IPR027266">
    <property type="entry name" value="TrmE/GcvT-like"/>
</dbReference>
<evidence type="ECO:0000256" key="9">
    <source>
        <dbReference type="ARBA" id="ARBA00023134"/>
    </source>
</evidence>
<dbReference type="GO" id="GO:0005829">
    <property type="term" value="C:cytosol"/>
    <property type="evidence" value="ECO:0007669"/>
    <property type="project" value="TreeGrafter"/>
</dbReference>
<feature type="binding site" evidence="10">
    <location>
        <position position="24"/>
    </location>
    <ligand>
        <name>(6S)-5-formyl-5,6,7,8-tetrahydrofolate</name>
        <dbReference type="ChEBI" id="CHEBI:57457"/>
    </ligand>
</feature>
<keyword evidence="9 10" id="KW-0342">GTP-binding</keyword>
<dbReference type="SUPFAM" id="SSF116878">
    <property type="entry name" value="TrmE connector domain"/>
    <property type="match status" value="1"/>
</dbReference>
<dbReference type="Gene3D" id="1.20.120.430">
    <property type="entry name" value="tRNA modification GTPase MnmE domain 2"/>
    <property type="match status" value="1"/>
</dbReference>
<dbReference type="EMBL" id="AP023322">
    <property type="protein sequence ID" value="BCI62528.1"/>
    <property type="molecule type" value="Genomic_DNA"/>
</dbReference>
<dbReference type="Pfam" id="PF01926">
    <property type="entry name" value="MMR_HSR1"/>
    <property type="match status" value="1"/>
</dbReference>
<comment type="caution">
    <text evidence="10">Lacks conserved residue(s) required for the propagation of feature annotation.</text>
</comment>
<dbReference type="NCBIfam" id="TIGR00231">
    <property type="entry name" value="small_GTP"/>
    <property type="match status" value="1"/>
</dbReference>
<evidence type="ECO:0000256" key="6">
    <source>
        <dbReference type="ARBA" id="ARBA00022801"/>
    </source>
</evidence>
<dbReference type="NCBIfam" id="TIGR00450">
    <property type="entry name" value="mnmE_trmE_thdF"/>
    <property type="match status" value="1"/>
</dbReference>
<dbReference type="SUPFAM" id="SSF52540">
    <property type="entry name" value="P-loop containing nucleoside triphosphate hydrolases"/>
    <property type="match status" value="1"/>
</dbReference>
<feature type="binding site" evidence="10">
    <location>
        <position position="255"/>
    </location>
    <ligand>
        <name>K(+)</name>
        <dbReference type="ChEBI" id="CHEBI:29103"/>
    </ligand>
</feature>
<dbReference type="InterPro" id="IPR025867">
    <property type="entry name" value="MnmE_helical"/>
</dbReference>
<dbReference type="CDD" id="cd14858">
    <property type="entry name" value="TrmE_N"/>
    <property type="match status" value="1"/>
</dbReference>
<evidence type="ECO:0000256" key="2">
    <source>
        <dbReference type="ARBA" id="ARBA00022490"/>
    </source>
</evidence>
<comment type="cofactor">
    <cofactor evidence="10">
        <name>K(+)</name>
        <dbReference type="ChEBI" id="CHEBI:29103"/>
    </cofactor>
    <text evidence="10">Binds 1 potassium ion per subunit.</text>
</comment>
<evidence type="ECO:0000256" key="4">
    <source>
        <dbReference type="ARBA" id="ARBA00022723"/>
    </source>
</evidence>
<keyword evidence="5 10" id="KW-0547">Nucleotide-binding</keyword>
<reference evidence="15" key="1">
    <citation type="submission" date="2020-07" db="EMBL/GenBank/DDBJ databases">
        <title>Complete genome sequencing of Coprobacter sp. strain 2CBH44.</title>
        <authorList>
            <person name="Sakamoto M."/>
            <person name="Murakami T."/>
            <person name="Mori H."/>
        </authorList>
    </citation>
    <scope>NUCLEOTIDE SEQUENCE [LARGE SCALE GENOMIC DNA]</scope>
    <source>
        <strain evidence="15">2CBH44</strain>
    </source>
</reference>
<dbReference type="InterPro" id="IPR031168">
    <property type="entry name" value="G_TrmE"/>
</dbReference>
<feature type="domain" description="TrmE-type G" evidence="13">
    <location>
        <begin position="224"/>
        <end position="389"/>
    </location>
</feature>
<dbReference type="InterPro" id="IPR005225">
    <property type="entry name" value="Small_GTP-bd"/>
</dbReference>
<evidence type="ECO:0000256" key="1">
    <source>
        <dbReference type="ARBA" id="ARBA00011043"/>
    </source>
</evidence>
<feature type="binding site" evidence="10">
    <location>
        <begin position="278"/>
        <end position="281"/>
    </location>
    <ligand>
        <name>GTP</name>
        <dbReference type="ChEBI" id="CHEBI:37565"/>
    </ligand>
</feature>
<dbReference type="PROSITE" id="PS51709">
    <property type="entry name" value="G_TRME"/>
    <property type="match status" value="1"/>
</dbReference>
<evidence type="ECO:0000256" key="11">
    <source>
        <dbReference type="RuleBase" id="RU003313"/>
    </source>
</evidence>
<keyword evidence="15" id="KW-1185">Reference proteome</keyword>
<feature type="binding site" evidence="10">
    <location>
        <position position="234"/>
    </location>
    <ligand>
        <name>K(+)</name>
        <dbReference type="ChEBI" id="CHEBI:29103"/>
    </ligand>
</feature>
<dbReference type="InterPro" id="IPR006073">
    <property type="entry name" value="GTP-bd"/>
</dbReference>
<dbReference type="GO" id="GO:0005525">
    <property type="term" value="F:GTP binding"/>
    <property type="evidence" value="ECO:0007669"/>
    <property type="project" value="UniProtKB-UniRule"/>
</dbReference>
<dbReference type="InterPro" id="IPR027417">
    <property type="entry name" value="P-loop_NTPase"/>
</dbReference>